<feature type="region of interest" description="Disordered" evidence="1">
    <location>
        <begin position="91"/>
        <end position="111"/>
    </location>
</feature>
<dbReference type="STRING" id="149040.A0A194XC54"/>
<keyword evidence="4" id="KW-1185">Reference proteome</keyword>
<sequence>MSKRNFDQMAGLPPMMASLLDTGKYGDLIIKCSKEVFNVHRNVVCVHSKPFAAMVDGPFLEATSGVIDLGDDDPEIIRLVLNFMYKGDYSDGRQPEGSTSQRLSTSRGSIDPGYLDLSSSDEFSKAVQAKRAKISTPAPKKGSTATEVPGTSQPAPSALIINAKVYASAEMWDIPALKTLAAKKYKEALPQVGFPEDFIDSLESMYNNLPENDLKLKVIALDFVGKHYKGLVKRDEFLNLCSKNGDVAVSVLKTIGADSAQTCTKSCCRTIKLSISVDPFEQLYKTLRAPSTAISPLSTLPESQELPDHKILG</sequence>
<dbReference type="KEGG" id="psco:LY89DRAFT_747592"/>
<dbReference type="CDD" id="cd18186">
    <property type="entry name" value="BTB_POZ_ZBTB_KLHL-like"/>
    <property type="match status" value="1"/>
</dbReference>
<dbReference type="SUPFAM" id="SSF54695">
    <property type="entry name" value="POZ domain"/>
    <property type="match status" value="1"/>
</dbReference>
<dbReference type="InterPro" id="IPR000210">
    <property type="entry name" value="BTB/POZ_dom"/>
</dbReference>
<name>A0A194XC54_MOLSC</name>
<evidence type="ECO:0000256" key="1">
    <source>
        <dbReference type="SAM" id="MobiDB-lite"/>
    </source>
</evidence>
<feature type="domain" description="BTB" evidence="2">
    <location>
        <begin position="26"/>
        <end position="93"/>
    </location>
</feature>
<evidence type="ECO:0000313" key="3">
    <source>
        <dbReference type="EMBL" id="KUJ17753.1"/>
    </source>
</evidence>
<dbReference type="GeneID" id="28830852"/>
<feature type="compositionally biased region" description="Polar residues" evidence="1">
    <location>
        <begin position="143"/>
        <end position="152"/>
    </location>
</feature>
<dbReference type="Proteomes" id="UP000070700">
    <property type="component" value="Unassembled WGS sequence"/>
</dbReference>
<dbReference type="RefSeq" id="XP_018072108.1">
    <property type="nucleotide sequence ID" value="XM_018221126.1"/>
</dbReference>
<dbReference type="InterPro" id="IPR011333">
    <property type="entry name" value="SKP1/BTB/POZ_sf"/>
</dbReference>
<evidence type="ECO:0000313" key="4">
    <source>
        <dbReference type="Proteomes" id="UP000070700"/>
    </source>
</evidence>
<organism evidence="3 4">
    <name type="scientific">Mollisia scopiformis</name>
    <name type="common">Conifer needle endophyte fungus</name>
    <name type="synonym">Phialocephala scopiformis</name>
    <dbReference type="NCBI Taxonomy" id="149040"/>
    <lineage>
        <taxon>Eukaryota</taxon>
        <taxon>Fungi</taxon>
        <taxon>Dikarya</taxon>
        <taxon>Ascomycota</taxon>
        <taxon>Pezizomycotina</taxon>
        <taxon>Leotiomycetes</taxon>
        <taxon>Helotiales</taxon>
        <taxon>Mollisiaceae</taxon>
        <taxon>Mollisia</taxon>
    </lineage>
</organism>
<dbReference type="Pfam" id="PF00651">
    <property type="entry name" value="BTB"/>
    <property type="match status" value="1"/>
</dbReference>
<proteinExistence type="predicted"/>
<gene>
    <name evidence="3" type="ORF">LY89DRAFT_747592</name>
</gene>
<evidence type="ECO:0000259" key="2">
    <source>
        <dbReference type="PROSITE" id="PS50097"/>
    </source>
</evidence>
<dbReference type="PROSITE" id="PS50097">
    <property type="entry name" value="BTB"/>
    <property type="match status" value="1"/>
</dbReference>
<dbReference type="AlphaFoldDB" id="A0A194XC54"/>
<dbReference type="PANTHER" id="PTHR47843:SF5">
    <property type="entry name" value="BTB_POZ DOMAIN PROTEIN"/>
    <property type="match status" value="1"/>
</dbReference>
<feature type="region of interest" description="Disordered" evidence="1">
    <location>
        <begin position="131"/>
        <end position="152"/>
    </location>
</feature>
<dbReference type="OrthoDB" id="6359816at2759"/>
<dbReference type="EMBL" id="KQ947414">
    <property type="protein sequence ID" value="KUJ17753.1"/>
    <property type="molecule type" value="Genomic_DNA"/>
</dbReference>
<dbReference type="PANTHER" id="PTHR47843">
    <property type="entry name" value="BTB DOMAIN-CONTAINING PROTEIN-RELATED"/>
    <property type="match status" value="1"/>
</dbReference>
<feature type="compositionally biased region" description="Polar residues" evidence="1">
    <location>
        <begin position="96"/>
        <end position="108"/>
    </location>
</feature>
<accession>A0A194XC54</accession>
<dbReference type="InParanoid" id="A0A194XC54"/>
<protein>
    <recommendedName>
        <fullName evidence="2">BTB domain-containing protein</fullName>
    </recommendedName>
</protein>
<dbReference type="Gene3D" id="3.30.710.10">
    <property type="entry name" value="Potassium Channel Kv1.1, Chain A"/>
    <property type="match status" value="1"/>
</dbReference>
<reference evidence="3 4" key="1">
    <citation type="submission" date="2015-10" db="EMBL/GenBank/DDBJ databases">
        <title>Full genome of DAOMC 229536 Phialocephala scopiformis, a fungal endophyte of spruce producing the potent anti-insectan compound rugulosin.</title>
        <authorList>
            <consortium name="DOE Joint Genome Institute"/>
            <person name="Walker A.K."/>
            <person name="Frasz S.L."/>
            <person name="Seifert K.A."/>
            <person name="Miller J.D."/>
            <person name="Mondo S.J."/>
            <person name="Labutti K."/>
            <person name="Lipzen A."/>
            <person name="Dockter R."/>
            <person name="Kennedy M."/>
            <person name="Grigoriev I.V."/>
            <person name="Spatafora J.W."/>
        </authorList>
    </citation>
    <scope>NUCLEOTIDE SEQUENCE [LARGE SCALE GENOMIC DNA]</scope>
    <source>
        <strain evidence="3 4">CBS 120377</strain>
    </source>
</reference>
<dbReference type="SMART" id="SM00225">
    <property type="entry name" value="BTB"/>
    <property type="match status" value="1"/>
</dbReference>